<evidence type="ECO:0000256" key="2">
    <source>
        <dbReference type="SAM" id="MobiDB-lite"/>
    </source>
</evidence>
<organism evidence="5 6">
    <name type="scientific">Actinocatenispora comari</name>
    <dbReference type="NCBI Taxonomy" id="2807577"/>
    <lineage>
        <taxon>Bacteria</taxon>
        <taxon>Bacillati</taxon>
        <taxon>Actinomycetota</taxon>
        <taxon>Actinomycetes</taxon>
        <taxon>Micromonosporales</taxon>
        <taxon>Micromonosporaceae</taxon>
        <taxon>Actinocatenispora</taxon>
    </lineage>
</organism>
<evidence type="ECO:0000313" key="6">
    <source>
        <dbReference type="Proteomes" id="UP000614996"/>
    </source>
</evidence>
<comment type="caution">
    <text evidence="5">The sequence shown here is derived from an EMBL/GenBank/DDBJ whole genome shotgun (WGS) entry which is preliminary data.</text>
</comment>
<feature type="domain" description="EamA" evidence="4">
    <location>
        <begin position="178"/>
        <end position="311"/>
    </location>
</feature>
<dbReference type="Proteomes" id="UP000614996">
    <property type="component" value="Unassembled WGS sequence"/>
</dbReference>
<dbReference type="Pfam" id="PF00892">
    <property type="entry name" value="EamA"/>
    <property type="match status" value="2"/>
</dbReference>
<evidence type="ECO:0000256" key="1">
    <source>
        <dbReference type="ARBA" id="ARBA00007362"/>
    </source>
</evidence>
<comment type="similarity">
    <text evidence="1">Belongs to the EamA transporter family.</text>
</comment>
<dbReference type="SUPFAM" id="SSF103481">
    <property type="entry name" value="Multidrug resistance efflux transporter EmrE"/>
    <property type="match status" value="2"/>
</dbReference>
<feature type="transmembrane region" description="Helical" evidence="3">
    <location>
        <begin position="177"/>
        <end position="195"/>
    </location>
</feature>
<keyword evidence="3" id="KW-0812">Transmembrane</keyword>
<dbReference type="InterPro" id="IPR000620">
    <property type="entry name" value="EamA_dom"/>
</dbReference>
<keyword evidence="3" id="KW-0472">Membrane</keyword>
<dbReference type="PANTHER" id="PTHR12715:SF4">
    <property type="entry name" value="EAMA DOMAIN-CONTAINING PROTEIN"/>
    <property type="match status" value="1"/>
</dbReference>
<dbReference type="AlphaFoldDB" id="A0A8J4AEF2"/>
<dbReference type="InterPro" id="IPR052756">
    <property type="entry name" value="Alkyne_AA_exporter"/>
</dbReference>
<dbReference type="Gene3D" id="1.10.3730.20">
    <property type="match status" value="1"/>
</dbReference>
<feature type="transmembrane region" description="Helical" evidence="3">
    <location>
        <begin position="270"/>
        <end position="288"/>
    </location>
</feature>
<feature type="transmembrane region" description="Helical" evidence="3">
    <location>
        <begin position="294"/>
        <end position="312"/>
    </location>
</feature>
<dbReference type="EMBL" id="BOPO01000111">
    <property type="protein sequence ID" value="GIL30086.1"/>
    <property type="molecule type" value="Genomic_DNA"/>
</dbReference>
<feature type="compositionally biased region" description="Low complexity" evidence="2">
    <location>
        <begin position="58"/>
        <end position="68"/>
    </location>
</feature>
<evidence type="ECO:0000256" key="3">
    <source>
        <dbReference type="SAM" id="Phobius"/>
    </source>
</evidence>
<sequence>MLAAAVTVLLWASAFVAIRHVGTQLSAGPLALGRLVVGSVVLGVLVAGQSLRQRSAARRGTGPAAAPAGGAGPGGRAPATARRRGGGWPRGRAWLGVVGCGLAWFGMYNVALNAAERRVDAGTAAMLVNVGPILLAVLAGVFLREGFPRLLVIGVLVAFAGVLVMGVATARPGTGDLPGVLLCLLAAIGYAIGVLSQKPVLATTSALRTTWLAATVGALACLPYAPRLVHELAAAPAEAVLWTIYLGALPTALAFTTWAYALARTGAARMGATTYLVPPVAVLLGWLLLAETPAALALVGGAICLVGVAVTRRAPQHAPAPRTDRTEVPATD</sequence>
<protein>
    <submittedName>
        <fullName evidence="5">Membrane protein</fullName>
    </submittedName>
</protein>
<feature type="transmembrane region" description="Helical" evidence="3">
    <location>
        <begin position="240"/>
        <end position="263"/>
    </location>
</feature>
<keyword evidence="6" id="KW-1185">Reference proteome</keyword>
<dbReference type="PANTHER" id="PTHR12715">
    <property type="entry name" value="TRANSPORTER, DRUG/METABOLITE EXPORTER FAMILY"/>
    <property type="match status" value="1"/>
</dbReference>
<feature type="region of interest" description="Disordered" evidence="2">
    <location>
        <begin position="56"/>
        <end position="87"/>
    </location>
</feature>
<feature type="domain" description="EamA" evidence="4">
    <location>
        <begin position="89"/>
        <end position="165"/>
    </location>
</feature>
<dbReference type="GO" id="GO:0016020">
    <property type="term" value="C:membrane"/>
    <property type="evidence" value="ECO:0007669"/>
    <property type="project" value="InterPro"/>
</dbReference>
<evidence type="ECO:0000313" key="5">
    <source>
        <dbReference type="EMBL" id="GIL30086.1"/>
    </source>
</evidence>
<feature type="transmembrane region" description="Helical" evidence="3">
    <location>
        <begin position="124"/>
        <end position="143"/>
    </location>
</feature>
<dbReference type="InterPro" id="IPR037185">
    <property type="entry name" value="EmrE-like"/>
</dbReference>
<feature type="transmembrane region" description="Helical" evidence="3">
    <location>
        <begin position="27"/>
        <end position="48"/>
    </location>
</feature>
<proteinExistence type="inferred from homology"/>
<gene>
    <name evidence="5" type="ORF">NUM_53400</name>
</gene>
<feature type="transmembrane region" description="Helical" evidence="3">
    <location>
        <begin position="150"/>
        <end position="171"/>
    </location>
</feature>
<feature type="transmembrane region" description="Helical" evidence="3">
    <location>
        <begin position="207"/>
        <end position="225"/>
    </location>
</feature>
<evidence type="ECO:0000259" key="4">
    <source>
        <dbReference type="Pfam" id="PF00892"/>
    </source>
</evidence>
<reference evidence="6" key="1">
    <citation type="journal article" date="2021" name="Int. J. Syst. Evol. Microbiol.">
        <title>Actinocatenispora comari sp. nov., an endophytic actinomycete isolated from aerial parts of Comarum salesowianum.</title>
        <authorList>
            <person name="Oyunbileg N."/>
            <person name="Iizaka Y."/>
            <person name="Hamada M."/>
            <person name="Davaapurev B.O."/>
            <person name="Fukumoto A."/>
            <person name="Tsetseg B."/>
            <person name="Kato F."/>
            <person name="Tamura T."/>
            <person name="Batkhuu J."/>
            <person name="Anzai Y."/>
        </authorList>
    </citation>
    <scope>NUCLEOTIDE SEQUENCE [LARGE SCALE GENOMIC DNA]</scope>
    <source>
        <strain evidence="6">NUM-2625</strain>
    </source>
</reference>
<name>A0A8J4AEF2_9ACTN</name>
<keyword evidence="3" id="KW-1133">Transmembrane helix</keyword>
<feature type="transmembrane region" description="Helical" evidence="3">
    <location>
        <begin position="93"/>
        <end position="112"/>
    </location>
</feature>
<accession>A0A8J4AEF2</accession>